<dbReference type="AlphaFoldDB" id="A0AAU7JDK8"/>
<protein>
    <submittedName>
        <fullName evidence="1">Uncharacterized protein</fullName>
    </submittedName>
</protein>
<name>A0AAU7JDK8_9HYPH</name>
<dbReference type="RefSeq" id="WP_406855190.1">
    <property type="nucleotide sequence ID" value="NZ_CP157484.1"/>
</dbReference>
<gene>
    <name evidence="1" type="ORF">ABEG18_22010</name>
</gene>
<dbReference type="EMBL" id="CP157484">
    <property type="protein sequence ID" value="XBO38351.1"/>
    <property type="molecule type" value="Genomic_DNA"/>
</dbReference>
<accession>A0AAU7JDK8</accession>
<reference evidence="1" key="1">
    <citation type="submission" date="2024-05" db="EMBL/GenBank/DDBJ databases">
        <authorList>
            <person name="Kim S."/>
            <person name="Heo J."/>
            <person name="Choi H."/>
            <person name="Choi Y."/>
            <person name="Kwon S.-W."/>
            <person name="Kim Y."/>
        </authorList>
    </citation>
    <scope>NUCLEOTIDE SEQUENCE</scope>
    <source>
        <strain evidence="1">KACC 23698</strain>
    </source>
</reference>
<evidence type="ECO:0000313" key="1">
    <source>
        <dbReference type="EMBL" id="XBO38351.1"/>
    </source>
</evidence>
<organism evidence="1">
    <name type="scientific">Alsobacter sp. KACC 23698</name>
    <dbReference type="NCBI Taxonomy" id="3149229"/>
    <lineage>
        <taxon>Bacteria</taxon>
        <taxon>Pseudomonadati</taxon>
        <taxon>Pseudomonadota</taxon>
        <taxon>Alphaproteobacteria</taxon>
        <taxon>Hyphomicrobiales</taxon>
        <taxon>Alsobacteraceae</taxon>
        <taxon>Alsobacter</taxon>
    </lineage>
</organism>
<sequence>MTLDKHPEAFVVRSAEGRYLAWVYTGDPRAGDLTRDEARRIAAGIMRLFATQ</sequence>
<proteinExistence type="predicted"/>